<dbReference type="Gene3D" id="2.60.40.4100">
    <property type="entry name" value="Zona pellucida, ZP-C domain"/>
    <property type="match status" value="1"/>
</dbReference>
<keyword evidence="1" id="KW-0732">Signal</keyword>
<reference evidence="5" key="2">
    <citation type="submission" date="2025-08" db="UniProtKB">
        <authorList>
            <consortium name="Ensembl"/>
        </authorList>
    </citation>
    <scope>IDENTIFICATION</scope>
</reference>
<reference evidence="5" key="3">
    <citation type="submission" date="2025-09" db="UniProtKB">
        <authorList>
            <consortium name="Ensembl"/>
        </authorList>
    </citation>
    <scope>IDENTIFICATION</scope>
</reference>
<accession>H2Z692</accession>
<sequence>MIRVASRSGDLNLVLRRLTDTWADEPSTNVTVGQRIYFGMDLPVISQRYSLLLQATKCWVTPTETESASTPKYPVITAGVAAPDPTLAGANVVNMNNAERLRASFVSFVWDGQPLSNQLLFLHCRVRVCDNSIANNNCSSPTARRRRSASDIEKKVTLGPFTVENVGSHDVCNKENTMCEHECAVENSGLVVCTCPRGSVLKVDGKGCYKMNPMAETLHVRMIDADRRLDNSVHSISCILGVVTILVTMWVVITHLE</sequence>
<dbReference type="InterPro" id="IPR042235">
    <property type="entry name" value="ZP-C_dom"/>
</dbReference>
<evidence type="ECO:0000256" key="3">
    <source>
        <dbReference type="SAM" id="Phobius"/>
    </source>
</evidence>
<dbReference type="InParanoid" id="H2Z692"/>
<evidence type="ECO:0000313" key="5">
    <source>
        <dbReference type="Ensembl" id="ENSCSAVP00000013104.1"/>
    </source>
</evidence>
<dbReference type="PROSITE" id="PS51034">
    <property type="entry name" value="ZP_2"/>
    <property type="match status" value="1"/>
</dbReference>
<keyword evidence="3" id="KW-0812">Transmembrane</keyword>
<name>H2Z692_CIOSA</name>
<feature type="transmembrane region" description="Helical" evidence="3">
    <location>
        <begin position="231"/>
        <end position="253"/>
    </location>
</feature>
<dbReference type="HOGENOM" id="CLU_1081661_0_0_1"/>
<keyword evidence="3" id="KW-1133">Transmembrane helix</keyword>
<feature type="domain" description="ZP" evidence="4">
    <location>
        <begin position="1"/>
        <end position="145"/>
    </location>
</feature>
<evidence type="ECO:0000259" key="4">
    <source>
        <dbReference type="PROSITE" id="PS51034"/>
    </source>
</evidence>
<evidence type="ECO:0000256" key="1">
    <source>
        <dbReference type="ARBA" id="ARBA00022729"/>
    </source>
</evidence>
<dbReference type="GeneTree" id="ENSGT00940000167789"/>
<dbReference type="SUPFAM" id="SSF57196">
    <property type="entry name" value="EGF/Laminin"/>
    <property type="match status" value="1"/>
</dbReference>
<dbReference type="InterPro" id="IPR001507">
    <property type="entry name" value="ZP_dom"/>
</dbReference>
<evidence type="ECO:0000313" key="6">
    <source>
        <dbReference type="Proteomes" id="UP000007875"/>
    </source>
</evidence>
<keyword evidence="2" id="KW-1015">Disulfide bond</keyword>
<dbReference type="Proteomes" id="UP000007875">
    <property type="component" value="Unassembled WGS sequence"/>
</dbReference>
<dbReference type="PANTHER" id="PTHR14002:SF54">
    <property type="entry name" value="ZONA PELLUCIDA SPERM-BINDING PROTEIN 2"/>
    <property type="match status" value="1"/>
</dbReference>
<dbReference type="AlphaFoldDB" id="H2Z692"/>
<keyword evidence="6" id="KW-1185">Reference proteome</keyword>
<dbReference type="Pfam" id="PF00100">
    <property type="entry name" value="Zona_pellucida"/>
    <property type="match status" value="1"/>
</dbReference>
<dbReference type="Ensembl" id="ENSCSAVT00000013253.1">
    <property type="protein sequence ID" value="ENSCSAVP00000013104.1"/>
    <property type="gene ID" value="ENSCSAVG00000007692.1"/>
</dbReference>
<organism evidence="5 6">
    <name type="scientific">Ciona savignyi</name>
    <name type="common">Pacific transparent sea squirt</name>
    <dbReference type="NCBI Taxonomy" id="51511"/>
    <lineage>
        <taxon>Eukaryota</taxon>
        <taxon>Metazoa</taxon>
        <taxon>Chordata</taxon>
        <taxon>Tunicata</taxon>
        <taxon>Ascidiacea</taxon>
        <taxon>Phlebobranchia</taxon>
        <taxon>Cionidae</taxon>
        <taxon>Ciona</taxon>
    </lineage>
</organism>
<dbReference type="PANTHER" id="PTHR14002">
    <property type="entry name" value="ENDOGLIN/TGF-BETA RECEPTOR TYPE III"/>
    <property type="match status" value="1"/>
</dbReference>
<proteinExistence type="predicted"/>
<dbReference type="InterPro" id="IPR055355">
    <property type="entry name" value="ZP-C"/>
</dbReference>
<reference evidence="6" key="1">
    <citation type="submission" date="2003-08" db="EMBL/GenBank/DDBJ databases">
        <authorList>
            <person name="Birren B."/>
            <person name="Nusbaum C."/>
            <person name="Abebe A."/>
            <person name="Abouelleil A."/>
            <person name="Adekoya E."/>
            <person name="Ait-zahra M."/>
            <person name="Allen N."/>
            <person name="Allen T."/>
            <person name="An P."/>
            <person name="Anderson M."/>
            <person name="Anderson S."/>
            <person name="Arachchi H."/>
            <person name="Armbruster J."/>
            <person name="Bachantsang P."/>
            <person name="Baldwin J."/>
            <person name="Barry A."/>
            <person name="Bayul T."/>
            <person name="Blitshsteyn B."/>
            <person name="Bloom T."/>
            <person name="Blye J."/>
            <person name="Boguslavskiy L."/>
            <person name="Borowsky M."/>
            <person name="Boukhgalter B."/>
            <person name="Brunache A."/>
            <person name="Butler J."/>
            <person name="Calixte N."/>
            <person name="Calvo S."/>
            <person name="Camarata J."/>
            <person name="Campo K."/>
            <person name="Chang J."/>
            <person name="Cheshatsang Y."/>
            <person name="Citroen M."/>
            <person name="Collymore A."/>
            <person name="Considine T."/>
            <person name="Cook A."/>
            <person name="Cooke P."/>
            <person name="Corum B."/>
            <person name="Cuomo C."/>
            <person name="David R."/>
            <person name="Dawoe T."/>
            <person name="Degray S."/>
            <person name="Dodge S."/>
            <person name="Dooley K."/>
            <person name="Dorje P."/>
            <person name="Dorjee K."/>
            <person name="Dorris L."/>
            <person name="Duffey N."/>
            <person name="Dupes A."/>
            <person name="Elkins T."/>
            <person name="Engels R."/>
            <person name="Erickson J."/>
            <person name="Farina A."/>
            <person name="Faro S."/>
            <person name="Ferreira P."/>
            <person name="Fischer H."/>
            <person name="Fitzgerald M."/>
            <person name="Foley K."/>
            <person name="Gage D."/>
            <person name="Galagan J."/>
            <person name="Gearin G."/>
            <person name="Gnerre S."/>
            <person name="Gnirke A."/>
            <person name="Goyette A."/>
            <person name="Graham J."/>
            <person name="Grandbois E."/>
            <person name="Gyaltsen K."/>
            <person name="Hafez N."/>
            <person name="Hagopian D."/>
            <person name="Hagos B."/>
            <person name="Hall J."/>
            <person name="Hatcher B."/>
            <person name="Heller A."/>
            <person name="Higgins H."/>
            <person name="Honan T."/>
            <person name="Horn A."/>
            <person name="Houde N."/>
            <person name="Hughes L."/>
            <person name="Hulme W."/>
            <person name="Husby E."/>
            <person name="Iliev I."/>
            <person name="Jaffe D."/>
            <person name="Jones C."/>
            <person name="Kamal M."/>
            <person name="Kamat A."/>
            <person name="Kamvysselis M."/>
            <person name="Karlsson E."/>
            <person name="Kells C."/>
            <person name="Kieu A."/>
            <person name="Kisner P."/>
            <person name="Kodira C."/>
            <person name="Kulbokas E."/>
            <person name="Labutti K."/>
            <person name="Lama D."/>
            <person name="Landers T."/>
            <person name="Leger J."/>
            <person name="Levine S."/>
            <person name="Lewis D."/>
            <person name="Lewis T."/>
            <person name="Lindblad-toh K."/>
            <person name="Liu X."/>
            <person name="Lokyitsang T."/>
            <person name="Lokyitsang Y."/>
            <person name="Lucien O."/>
            <person name="Lui A."/>
            <person name="Ma L.J."/>
            <person name="Mabbitt R."/>
            <person name="Macdonald J."/>
            <person name="Maclean C."/>
            <person name="Major J."/>
            <person name="Manning J."/>
            <person name="Marabella R."/>
            <person name="Maru K."/>
            <person name="Matthews C."/>
            <person name="Mauceli E."/>
            <person name="Mccarthy M."/>
            <person name="Mcdonough S."/>
            <person name="Mcghee T."/>
            <person name="Meldrim J."/>
            <person name="Meneus L."/>
            <person name="Mesirov J."/>
            <person name="Mihalev A."/>
            <person name="Mihova T."/>
            <person name="Mikkelsen T."/>
            <person name="Mlenga V."/>
            <person name="Moru K."/>
            <person name="Mozes J."/>
            <person name="Mulrain L."/>
            <person name="Munson G."/>
            <person name="Naylor J."/>
            <person name="Newes C."/>
            <person name="Nguyen C."/>
            <person name="Nguyen N."/>
            <person name="Nguyen T."/>
            <person name="Nicol R."/>
            <person name="Nielsen C."/>
            <person name="Nizzari M."/>
            <person name="Norbu C."/>
            <person name="Norbu N."/>
            <person name="O'donnell P."/>
            <person name="Okoawo O."/>
            <person name="O'leary S."/>
            <person name="Omotosho B."/>
            <person name="O'neill K."/>
            <person name="Osman S."/>
            <person name="Parker S."/>
            <person name="Perrin D."/>
            <person name="Phunkhang P."/>
            <person name="Piqani B."/>
            <person name="Purcell S."/>
            <person name="Rachupka T."/>
            <person name="Ramasamy U."/>
            <person name="Rameau R."/>
            <person name="Ray V."/>
            <person name="Raymond C."/>
            <person name="Retta R."/>
            <person name="Richardson S."/>
            <person name="Rise C."/>
            <person name="Rodriguez J."/>
            <person name="Rogers J."/>
            <person name="Rogov P."/>
            <person name="Rutman M."/>
            <person name="Schupbach R."/>
            <person name="Seaman C."/>
            <person name="Settipalli S."/>
            <person name="Sharpe T."/>
            <person name="Sheridan J."/>
            <person name="Sherpa N."/>
            <person name="Shi J."/>
            <person name="Smirnov S."/>
            <person name="Smith C."/>
            <person name="Sougnez C."/>
            <person name="Spencer B."/>
            <person name="Stalker J."/>
            <person name="Stange-thomann N."/>
            <person name="Stavropoulos S."/>
            <person name="Stetson K."/>
            <person name="Stone C."/>
            <person name="Stone S."/>
            <person name="Stubbs M."/>
            <person name="Talamas J."/>
            <person name="Tchuinga P."/>
            <person name="Tenzing P."/>
            <person name="Tesfaye S."/>
            <person name="Theodore J."/>
            <person name="Thoulutsang Y."/>
            <person name="Topham K."/>
            <person name="Towey S."/>
            <person name="Tsamla T."/>
            <person name="Tsomo N."/>
            <person name="Vallee D."/>
            <person name="Vassiliev H."/>
            <person name="Venkataraman V."/>
            <person name="Vinson J."/>
            <person name="Vo A."/>
            <person name="Wade C."/>
            <person name="Wang S."/>
            <person name="Wangchuk T."/>
            <person name="Wangdi T."/>
            <person name="Whittaker C."/>
            <person name="Wilkinson J."/>
            <person name="Wu Y."/>
            <person name="Wyman D."/>
            <person name="Yadav S."/>
            <person name="Yang S."/>
            <person name="Yang X."/>
            <person name="Yeager S."/>
            <person name="Yee E."/>
            <person name="Young G."/>
            <person name="Zainoun J."/>
            <person name="Zembeck L."/>
            <person name="Zimmer A."/>
            <person name="Zody M."/>
            <person name="Lander E."/>
        </authorList>
    </citation>
    <scope>NUCLEOTIDE SEQUENCE [LARGE SCALE GENOMIC DNA]</scope>
</reference>
<dbReference type="Gene3D" id="2.10.25.10">
    <property type="entry name" value="Laminin"/>
    <property type="match status" value="1"/>
</dbReference>
<evidence type="ECO:0000256" key="2">
    <source>
        <dbReference type="ARBA" id="ARBA00023157"/>
    </source>
</evidence>
<keyword evidence="3" id="KW-0472">Membrane</keyword>
<protein>
    <recommendedName>
        <fullName evidence="4">ZP domain-containing protein</fullName>
    </recommendedName>
</protein>